<evidence type="ECO:0000256" key="1">
    <source>
        <dbReference type="SAM" id="Coils"/>
    </source>
</evidence>
<dbReference type="KEGG" id="pbl:PAAG_04256"/>
<evidence type="ECO:0000256" key="2">
    <source>
        <dbReference type="SAM" id="MobiDB-lite"/>
    </source>
</evidence>
<gene>
    <name evidence="3" type="ORF">PAAG_04256</name>
</gene>
<reference evidence="3 4" key="1">
    <citation type="journal article" date="2011" name="PLoS Genet.">
        <title>Comparative genomic analysis of human fungal pathogens causing paracoccidioidomycosis.</title>
        <authorList>
            <person name="Desjardins C.A."/>
            <person name="Champion M.D."/>
            <person name="Holder J.W."/>
            <person name="Muszewska A."/>
            <person name="Goldberg J."/>
            <person name="Bailao A.M."/>
            <person name="Brigido M.M."/>
            <person name="Ferreira M.E."/>
            <person name="Garcia A.M."/>
            <person name="Grynberg M."/>
            <person name="Gujja S."/>
            <person name="Heiman D.I."/>
            <person name="Henn M.R."/>
            <person name="Kodira C.D."/>
            <person name="Leon-Narvaez H."/>
            <person name="Longo L.V."/>
            <person name="Ma L.J."/>
            <person name="Malavazi I."/>
            <person name="Matsuo A.L."/>
            <person name="Morais F.V."/>
            <person name="Pereira M."/>
            <person name="Rodriguez-Brito S."/>
            <person name="Sakthikumar S."/>
            <person name="Salem-Izacc S.M."/>
            <person name="Sykes S.M."/>
            <person name="Teixeira M.M."/>
            <person name="Vallejo M.C."/>
            <person name="Walter M.E."/>
            <person name="Yandava C."/>
            <person name="Young S."/>
            <person name="Zeng Q."/>
            <person name="Zucker J."/>
            <person name="Felipe M.S."/>
            <person name="Goldman G.H."/>
            <person name="Haas B.J."/>
            <person name="McEwen J.G."/>
            <person name="Nino-Vega G."/>
            <person name="Puccia R."/>
            <person name="San-Blas G."/>
            <person name="Soares C.M."/>
            <person name="Birren B.W."/>
            <person name="Cuomo C.A."/>
        </authorList>
    </citation>
    <scope>NUCLEOTIDE SEQUENCE [LARGE SCALE GENOMIC DNA]</scope>
    <source>
        <strain evidence="4">ATCC MYA-826 / Pb01</strain>
    </source>
</reference>
<dbReference type="AlphaFoldDB" id="C1H0G2"/>
<feature type="compositionally biased region" description="Basic and acidic residues" evidence="2">
    <location>
        <begin position="24"/>
        <end position="35"/>
    </location>
</feature>
<sequence length="273" mass="31127">MVNLRSGGTPGLTEEYVPKRRQNRGSEDRTPENRTPEPAGSLPTPITVCRSAPGVFEIDKTILEESNESNNAYEDLVDEMSENTVDPSGQVSGVSEETLMRLEIAELQREVEMIRASREALTTNASGNEMSEDLVNYLQRRGRTTAIMKILAEFRDQVKHIKKSVILTGSANYPMWREEILLAAKQSETDDILNQKQSAPEDGASMDMQRFWTERNVWLYNHMWSAISPAARSHFTIPSDHQLSAYILWTIIEENFSERPAVRRTRLRNYSVF</sequence>
<name>C1H0G2_PARBA</name>
<dbReference type="VEuPathDB" id="FungiDB:PAAG_04256"/>
<accession>C1H0G2</accession>
<proteinExistence type="predicted"/>
<organism evidence="3 4">
    <name type="scientific">Paracoccidioides lutzii (strain ATCC MYA-826 / Pb01)</name>
    <name type="common">Paracoccidioides brasiliensis</name>
    <dbReference type="NCBI Taxonomy" id="502779"/>
    <lineage>
        <taxon>Eukaryota</taxon>
        <taxon>Fungi</taxon>
        <taxon>Dikarya</taxon>
        <taxon>Ascomycota</taxon>
        <taxon>Pezizomycotina</taxon>
        <taxon>Eurotiomycetes</taxon>
        <taxon>Eurotiomycetidae</taxon>
        <taxon>Onygenales</taxon>
        <taxon>Ajellomycetaceae</taxon>
        <taxon>Paracoccidioides</taxon>
    </lineage>
</organism>
<dbReference type="RefSeq" id="XP_002793984.2">
    <property type="nucleotide sequence ID" value="XM_002793938.2"/>
</dbReference>
<keyword evidence="4" id="KW-1185">Reference proteome</keyword>
<evidence type="ECO:0000313" key="4">
    <source>
        <dbReference type="Proteomes" id="UP000002059"/>
    </source>
</evidence>
<feature type="region of interest" description="Disordered" evidence="2">
    <location>
        <begin position="1"/>
        <end position="47"/>
    </location>
</feature>
<feature type="coiled-coil region" evidence="1">
    <location>
        <begin position="63"/>
        <end position="124"/>
    </location>
</feature>
<dbReference type="OrthoDB" id="4187480at2759"/>
<dbReference type="Proteomes" id="UP000002059">
    <property type="component" value="Partially assembled WGS sequence"/>
</dbReference>
<dbReference type="GeneID" id="9097243"/>
<keyword evidence="1" id="KW-0175">Coiled coil</keyword>
<dbReference type="HOGENOM" id="CLU_065382_0_0_1"/>
<protein>
    <submittedName>
        <fullName evidence="3">Uncharacterized protein</fullName>
    </submittedName>
</protein>
<dbReference type="OMA" id="ESNNAYE"/>
<dbReference type="EMBL" id="KN294001">
    <property type="protein sequence ID" value="EEH33203.2"/>
    <property type="molecule type" value="Genomic_DNA"/>
</dbReference>
<evidence type="ECO:0000313" key="3">
    <source>
        <dbReference type="EMBL" id="EEH33203.2"/>
    </source>
</evidence>
<dbReference type="eggNOG" id="KOG0017">
    <property type="taxonomic scope" value="Eukaryota"/>
</dbReference>